<dbReference type="InterPro" id="IPR053071">
    <property type="entry name" value="GPCR1-related_rcpt"/>
</dbReference>
<evidence type="ECO:0000256" key="3">
    <source>
        <dbReference type="ARBA" id="ARBA00022692"/>
    </source>
</evidence>
<dbReference type="CDD" id="cd14978">
    <property type="entry name" value="7tmA_FMRFamide_R-like"/>
    <property type="match status" value="1"/>
</dbReference>
<dbReference type="InterPro" id="IPR019427">
    <property type="entry name" value="7TM_GPCR_serpentine_rcpt_Srw"/>
</dbReference>
<dbReference type="GO" id="GO:0008528">
    <property type="term" value="F:G protein-coupled peptide receptor activity"/>
    <property type="evidence" value="ECO:0007669"/>
    <property type="project" value="InterPro"/>
</dbReference>
<feature type="domain" description="G-protein coupled receptors family 1 profile" evidence="7">
    <location>
        <begin position="79"/>
        <end position="370"/>
    </location>
</feature>
<keyword evidence="5 6" id="KW-0472">Membrane</keyword>
<feature type="transmembrane region" description="Helical" evidence="6">
    <location>
        <begin position="240"/>
        <end position="269"/>
    </location>
</feature>
<dbReference type="AlphaFoldDB" id="A0A2D2CNL9"/>
<feature type="transmembrane region" description="Helical" evidence="6">
    <location>
        <begin position="307"/>
        <end position="332"/>
    </location>
</feature>
<accession>A0A2D2CNL9</accession>
<keyword evidence="8" id="KW-0675">Receptor</keyword>
<feature type="transmembrane region" description="Helical" evidence="6">
    <location>
        <begin position="64"/>
        <end position="86"/>
    </location>
</feature>
<proteinExistence type="evidence at transcript level"/>
<keyword evidence="3 6" id="KW-0812">Transmembrane</keyword>
<comment type="subcellular location">
    <subcellularLocation>
        <location evidence="1">Membrane</location>
    </subcellularLocation>
</comment>
<reference evidence="8" key="1">
    <citation type="journal article" date="2017" name="Int. J. Mol. Sci.">
        <title>Comparative Transcriptomic Analysis Reveals Candidate Genes and Pathways Involved in Larval Settlement of the Barnacle Megabalanus volcano.</title>
        <authorList>
            <person name="Yan G."/>
            <person name="Zhang G."/>
            <person name="Huang J."/>
            <person name="Lan Y."/>
            <person name="Sun J."/>
            <person name="Zeng C."/>
            <person name="Wang Y."/>
            <person name="Qian P.Y."/>
            <person name="He L."/>
        </authorList>
    </citation>
    <scope>NUCLEOTIDE SEQUENCE</scope>
</reference>
<feature type="transmembrane region" description="Helical" evidence="6">
    <location>
        <begin position="188"/>
        <end position="205"/>
    </location>
</feature>
<evidence type="ECO:0000256" key="1">
    <source>
        <dbReference type="ARBA" id="ARBA00004370"/>
    </source>
</evidence>
<dbReference type="PANTHER" id="PTHR47023:SF1">
    <property type="entry name" value="SEX PEPTIDE RECEPTOR"/>
    <property type="match status" value="1"/>
</dbReference>
<dbReference type="SUPFAM" id="SSF81321">
    <property type="entry name" value="Family A G protein-coupled receptor-like"/>
    <property type="match status" value="1"/>
</dbReference>
<dbReference type="PROSITE" id="PS50262">
    <property type="entry name" value="G_PROTEIN_RECEP_F1_2"/>
    <property type="match status" value="1"/>
</dbReference>
<name>A0A2D2CNL9_MEGVO</name>
<evidence type="ECO:0000256" key="4">
    <source>
        <dbReference type="ARBA" id="ARBA00022989"/>
    </source>
</evidence>
<organism evidence="8">
    <name type="scientific">Megabalanus volcano</name>
    <name type="common">Japanese megabalanine barnacle</name>
    <dbReference type="NCBI Taxonomy" id="266495"/>
    <lineage>
        <taxon>Eukaryota</taxon>
        <taxon>Metazoa</taxon>
        <taxon>Ecdysozoa</taxon>
        <taxon>Arthropoda</taxon>
        <taxon>Crustacea</taxon>
        <taxon>Multicrustacea</taxon>
        <taxon>Cirripedia</taxon>
        <taxon>Thoracica</taxon>
        <taxon>Thoracicalcarea</taxon>
        <taxon>Balanomorpha</taxon>
        <taxon>Balanoidea</taxon>
        <taxon>Balanidae</taxon>
        <taxon>Megabalaninae</taxon>
        <taxon>Megabalanus</taxon>
    </lineage>
</organism>
<dbReference type="InterPro" id="IPR000276">
    <property type="entry name" value="GPCR_Rhodpsn"/>
</dbReference>
<evidence type="ECO:0000313" key="8">
    <source>
        <dbReference type="EMBL" id="ATQ64327.1"/>
    </source>
</evidence>
<evidence type="ECO:0000256" key="2">
    <source>
        <dbReference type="ARBA" id="ARBA00010663"/>
    </source>
</evidence>
<feature type="transmembrane region" description="Helical" evidence="6">
    <location>
        <begin position="352"/>
        <end position="372"/>
    </location>
</feature>
<feature type="transmembrane region" description="Helical" evidence="6">
    <location>
        <begin position="156"/>
        <end position="176"/>
    </location>
</feature>
<protein>
    <submittedName>
        <fullName evidence="8">B-type allatostatin receptor</fullName>
    </submittedName>
</protein>
<sequence length="412" mass="46879">MGLNEDDLRQMFAGYQCRDGDIVFERTPAAVVCWDRNASGHHGIELPRPADMNHQWPLRYALPLYGYVMPLLLAVTIVANTLIVVVMSRRHMRTPTNLVLMAMAVSDMLTLLLPAPWLLYLYTFGNYRKPLDSIYACYMHVTMTDTLPSLFHTSSIWLTLALAVQRYVYVCHAAVARVWCTERRVVRAIGWIYALALLHQASRFFDKSYDLLEVIHRGRVTASCSIGKSYWVTHSINTGLYYVVYFGFRVLFIHLLPCISLVVLNILLFRTLQETRAKRDRLLSGGGGAARSRRDCQRRRDPHCTTLMLIVVVTAFLIVEIPMAIFTCLHIVENLLGNEVVLLDPDSRQALVVIINFIISLSYPINFAIYCGMSRQFRETFSDLFITGKMSQFTAGSCKYSGINGPRNETVL</sequence>
<keyword evidence="4 6" id="KW-1133">Transmembrane helix</keyword>
<dbReference type="EMBL" id="MF579249">
    <property type="protein sequence ID" value="ATQ64327.1"/>
    <property type="molecule type" value="mRNA"/>
</dbReference>
<evidence type="ECO:0000259" key="7">
    <source>
        <dbReference type="PROSITE" id="PS50262"/>
    </source>
</evidence>
<feature type="transmembrane region" description="Helical" evidence="6">
    <location>
        <begin position="98"/>
        <end position="122"/>
    </location>
</feature>
<evidence type="ECO:0000256" key="6">
    <source>
        <dbReference type="SAM" id="Phobius"/>
    </source>
</evidence>
<dbReference type="Gene3D" id="1.20.1070.10">
    <property type="entry name" value="Rhodopsin 7-helix transmembrane proteins"/>
    <property type="match status" value="1"/>
</dbReference>
<dbReference type="PANTHER" id="PTHR47023">
    <property type="entry name" value="SEX PEPTIDE RECEPTOR"/>
    <property type="match status" value="1"/>
</dbReference>
<dbReference type="InterPro" id="IPR017452">
    <property type="entry name" value="GPCR_Rhodpsn_7TM"/>
</dbReference>
<dbReference type="PRINTS" id="PR00237">
    <property type="entry name" value="GPCRRHODOPSN"/>
</dbReference>
<comment type="similarity">
    <text evidence="2">Belongs to the G-protein coupled receptor 1 family.</text>
</comment>
<evidence type="ECO:0000256" key="5">
    <source>
        <dbReference type="ARBA" id="ARBA00023136"/>
    </source>
</evidence>
<dbReference type="GO" id="GO:0016020">
    <property type="term" value="C:membrane"/>
    <property type="evidence" value="ECO:0007669"/>
    <property type="project" value="UniProtKB-SubCell"/>
</dbReference>
<dbReference type="Pfam" id="PF10324">
    <property type="entry name" value="7TM_GPCR_Srw"/>
    <property type="match status" value="1"/>
</dbReference>